<feature type="region of interest" description="Disordered" evidence="1">
    <location>
        <begin position="87"/>
        <end position="107"/>
    </location>
</feature>
<dbReference type="Proteomes" id="UP000002358">
    <property type="component" value="Unassembled WGS sequence"/>
</dbReference>
<feature type="compositionally biased region" description="Pro residues" evidence="1">
    <location>
        <begin position="13"/>
        <end position="34"/>
    </location>
</feature>
<dbReference type="KEGG" id="nvi:103316409"/>
<sequence>MENQDTSHCPPSSLRPPPLQQPQRPPLSQLPPPEQGRGAIPRDLRPVRGRRVAHHESRNADVRINPYHRNLENAAVFIAKFISAINKETENDLINRRNRQHQEEDRE</sequence>
<dbReference type="EnsemblMetazoa" id="XM_008209906">
    <property type="protein sequence ID" value="XP_008208128"/>
    <property type="gene ID" value="LOC103316409"/>
</dbReference>
<accession>A0A7M7HAG1</accession>
<evidence type="ECO:0000256" key="1">
    <source>
        <dbReference type="SAM" id="MobiDB-lite"/>
    </source>
</evidence>
<dbReference type="InParanoid" id="A0A7M7HAG1"/>
<reference evidence="2" key="1">
    <citation type="submission" date="2021-01" db="UniProtKB">
        <authorList>
            <consortium name="EnsemblMetazoa"/>
        </authorList>
    </citation>
    <scope>IDENTIFICATION</scope>
</reference>
<evidence type="ECO:0000313" key="3">
    <source>
        <dbReference type="Proteomes" id="UP000002358"/>
    </source>
</evidence>
<keyword evidence="3" id="KW-1185">Reference proteome</keyword>
<evidence type="ECO:0000313" key="2">
    <source>
        <dbReference type="EnsemblMetazoa" id="XP_008208128"/>
    </source>
</evidence>
<feature type="region of interest" description="Disordered" evidence="1">
    <location>
        <begin position="1"/>
        <end position="61"/>
    </location>
</feature>
<gene>
    <name evidence="2" type="primary">103316409</name>
</gene>
<dbReference type="AlphaFoldDB" id="A0A7M7HAG1"/>
<name>A0A7M7HAG1_NASVI</name>
<proteinExistence type="predicted"/>
<protein>
    <submittedName>
        <fullName evidence="2">Uncharacterized protein</fullName>
    </submittedName>
</protein>
<organism evidence="2 3">
    <name type="scientific">Nasonia vitripennis</name>
    <name type="common">Parasitic wasp</name>
    <dbReference type="NCBI Taxonomy" id="7425"/>
    <lineage>
        <taxon>Eukaryota</taxon>
        <taxon>Metazoa</taxon>
        <taxon>Ecdysozoa</taxon>
        <taxon>Arthropoda</taxon>
        <taxon>Hexapoda</taxon>
        <taxon>Insecta</taxon>
        <taxon>Pterygota</taxon>
        <taxon>Neoptera</taxon>
        <taxon>Endopterygota</taxon>
        <taxon>Hymenoptera</taxon>
        <taxon>Apocrita</taxon>
        <taxon>Proctotrupomorpha</taxon>
        <taxon>Chalcidoidea</taxon>
        <taxon>Pteromalidae</taxon>
        <taxon>Pteromalinae</taxon>
        <taxon>Nasonia</taxon>
    </lineage>
</organism>